<dbReference type="PROSITE" id="PS00382">
    <property type="entry name" value="CLP_PROTEASE_HIS"/>
    <property type="match status" value="1"/>
</dbReference>
<proteinExistence type="inferred from homology"/>
<dbReference type="GO" id="GO:0009532">
    <property type="term" value="C:plastid stroma"/>
    <property type="evidence" value="ECO:0007669"/>
    <property type="project" value="UniProtKB-ARBA"/>
</dbReference>
<keyword evidence="3 9" id="KW-0645">Protease</keyword>
<dbReference type="SUPFAM" id="SSF52096">
    <property type="entry name" value="ClpP/crotonase"/>
    <property type="match status" value="1"/>
</dbReference>
<dbReference type="GO" id="GO:0004176">
    <property type="term" value="F:ATP-dependent peptidase activity"/>
    <property type="evidence" value="ECO:0007669"/>
    <property type="project" value="InterPro"/>
</dbReference>
<organism evidence="9">
    <name type="scientific">Aquilaria sinensis</name>
    <dbReference type="NCBI Taxonomy" id="210372"/>
    <lineage>
        <taxon>Eukaryota</taxon>
        <taxon>Viridiplantae</taxon>
        <taxon>Streptophyta</taxon>
        <taxon>Embryophyta</taxon>
        <taxon>Tracheophyta</taxon>
        <taxon>Spermatophyta</taxon>
        <taxon>Magnoliopsida</taxon>
        <taxon>eudicotyledons</taxon>
        <taxon>Gunneridae</taxon>
        <taxon>Pentapetalae</taxon>
        <taxon>rosids</taxon>
        <taxon>malvids</taxon>
        <taxon>Malvales</taxon>
        <taxon>Thymelaeaceae</taxon>
        <taxon>Aquilaria</taxon>
    </lineage>
</organism>
<evidence type="ECO:0000256" key="4">
    <source>
        <dbReference type="ARBA" id="ARBA00022801"/>
    </source>
</evidence>
<dbReference type="AlphaFoldDB" id="A0A0U2TDK8"/>
<keyword evidence="4" id="KW-0378">Hydrolase</keyword>
<evidence type="ECO:0000313" key="10">
    <source>
        <dbReference type="EMBL" id="BBL87106.1"/>
    </source>
</evidence>
<evidence type="ECO:0000313" key="9">
    <source>
        <dbReference type="EMBL" id="ALT55625.1"/>
    </source>
</evidence>
<dbReference type="GO" id="GO:0006515">
    <property type="term" value="P:protein quality control for misfolded or incompletely synthesized proteins"/>
    <property type="evidence" value="ECO:0007669"/>
    <property type="project" value="TreeGrafter"/>
</dbReference>
<reference evidence="10" key="2">
    <citation type="journal article" date="2019" name="Mitochondrial DNA Part B Resour">
        <title>The complete chloroplast genome of agarwood producing species, Aquilaria sinensis (Lour.) Gilg: a species on IUCN red list.</title>
        <authorList>
            <person name="Lin C."/>
            <person name="Hsiao Y."/>
            <person name="Hsiao Y."/>
            <person name="Chou S."/>
            <person name="Chen A."/>
            <person name="Kuo C."/>
            <person name="Chen L."/>
        </authorList>
    </citation>
    <scope>NUCLEOTIDE SEQUENCE</scope>
</reference>
<sequence length="196" mass="21679">MPVGMPKVPFRMPEEEDATWVELYNALFRQRRLLLFQKVGIEAALQLCGAMIFLRLEDHSAEISLYINSVGGSILPGLAIFDTIQCTGVSTVCVSLAASMGSFLLVGGPFKKRAGYAHSKVMVHQPASTYCDESTGAYGLEIHELIWIRYKVTESYAQQTGQPLEIICHDLEREIFMSAEEAQAHGAIDRILPIGE</sequence>
<keyword evidence="5" id="KW-0720">Serine protease</keyword>
<keyword evidence="2 9" id="KW-0934">Plastid</keyword>
<reference evidence="11" key="3">
    <citation type="journal article" date="2020" name="Mitochondrial DNA Part B Resour">
        <title>Characterization of the complete chloroplast genome of Aquilaria sinensis, an endangered agarwood-producing tree.</title>
        <authorList>
            <person name="Deng X."/>
            <person name="Jiang Z."/>
            <person name="Jiang Q."/>
            <person name="Guo W."/>
            <person name="Li Y."/>
            <person name="Zhang X."/>
        </authorList>
    </citation>
    <scope>NUCLEOTIDE SEQUENCE</scope>
</reference>
<dbReference type="Gene3D" id="3.90.226.10">
    <property type="entry name" value="2-enoyl-CoA Hydratase, Chain A, domain 1"/>
    <property type="match status" value="1"/>
</dbReference>
<dbReference type="PRINTS" id="PR00127">
    <property type="entry name" value="CLPPROTEASEP"/>
</dbReference>
<reference evidence="9" key="1">
    <citation type="submission" date="2015-06" db="EMBL/GenBank/DDBJ databases">
        <authorList>
            <person name="Hoefler B.C."/>
            <person name="Straight P.D."/>
        </authorList>
    </citation>
    <scope>NUCLEOTIDE SEQUENCE</scope>
</reference>
<evidence type="ECO:0000256" key="2">
    <source>
        <dbReference type="ARBA" id="ARBA00022640"/>
    </source>
</evidence>
<dbReference type="InterPro" id="IPR029045">
    <property type="entry name" value="ClpP/crotonase-like_dom_sf"/>
</dbReference>
<evidence type="ECO:0000256" key="3">
    <source>
        <dbReference type="ARBA" id="ARBA00022670"/>
    </source>
</evidence>
<accession>A0A0U2TDK8</accession>
<comment type="similarity">
    <text evidence="1 8">Belongs to the peptidase S14 family.</text>
</comment>
<dbReference type="CDD" id="cd07017">
    <property type="entry name" value="S14_ClpP_2"/>
    <property type="match status" value="1"/>
</dbReference>
<dbReference type="PANTHER" id="PTHR10381">
    <property type="entry name" value="ATP-DEPENDENT CLP PROTEASE PROTEOLYTIC SUBUNIT"/>
    <property type="match status" value="1"/>
</dbReference>
<dbReference type="GeneID" id="26836425"/>
<dbReference type="InterPro" id="IPR001907">
    <property type="entry name" value="ClpP"/>
</dbReference>
<dbReference type="EMBL" id="KT148967">
    <property type="protein sequence ID" value="ALT55625.1"/>
    <property type="molecule type" value="Genomic_DNA"/>
</dbReference>
<protein>
    <recommendedName>
        <fullName evidence="8">ATP-dependent Clp protease proteolytic subunit</fullName>
    </recommendedName>
</protein>
<name>A0A0U2TDK8_9ROSI</name>
<geneLocation type="chloroplast" evidence="9"/>
<dbReference type="InterPro" id="IPR023562">
    <property type="entry name" value="ClpP/TepA"/>
</dbReference>
<dbReference type="InterPro" id="IPR033135">
    <property type="entry name" value="ClpP_His_AS"/>
</dbReference>
<dbReference type="EMBL" id="LC491571">
    <property type="protein sequence ID" value="BBL87106.1"/>
    <property type="molecule type" value="Genomic_DNA"/>
</dbReference>
<comment type="catalytic activity">
    <reaction evidence="6 7">
        <text>Hydrolysis of proteins to small peptides in the presence of ATP and magnesium. alpha-casein is the usual test substrate. In the absence of ATP, only oligopeptides shorter than five residues are hydrolyzed (such as succinyl-Leu-Tyr-|-NHMec, and Leu-Tyr-Leu-|-Tyr-Trp, in which cleavage of the -Tyr-|-Leu- and -Tyr-|-Trp bonds also occurs).</text>
        <dbReference type="EC" id="3.4.21.92"/>
    </reaction>
</comment>
<feature type="active site" evidence="7">
    <location>
        <position position="124"/>
    </location>
</feature>
<evidence type="ECO:0000256" key="7">
    <source>
        <dbReference type="PROSITE-ProRule" id="PRU10086"/>
    </source>
</evidence>
<dbReference type="EMBL" id="MN720647">
    <property type="protein sequence ID" value="QIS92244.1"/>
    <property type="molecule type" value="Genomic_DNA"/>
</dbReference>
<evidence type="ECO:0000256" key="6">
    <source>
        <dbReference type="ARBA" id="ARBA00034021"/>
    </source>
</evidence>
<dbReference type="PANTHER" id="PTHR10381:SF15">
    <property type="entry name" value="CHLOROPLASTIC ATP-DEPENDENT CLP PROTEASE PROTEOLYTIC SUBUNIT 1"/>
    <property type="match status" value="1"/>
</dbReference>
<gene>
    <name evidence="9" type="primary">clpP</name>
</gene>
<dbReference type="RefSeq" id="YP_009229503.1">
    <property type="nucleotide sequence ID" value="NC_029243.1"/>
</dbReference>
<evidence type="ECO:0000313" key="11">
    <source>
        <dbReference type="EMBL" id="QIS92244.1"/>
    </source>
</evidence>
<keyword evidence="9" id="KW-0150">Chloroplast</keyword>
<dbReference type="Pfam" id="PF00574">
    <property type="entry name" value="CLP_protease"/>
    <property type="match status" value="1"/>
</dbReference>
<dbReference type="GO" id="GO:0051117">
    <property type="term" value="F:ATPase binding"/>
    <property type="evidence" value="ECO:0007669"/>
    <property type="project" value="TreeGrafter"/>
</dbReference>
<evidence type="ECO:0000256" key="5">
    <source>
        <dbReference type="ARBA" id="ARBA00022825"/>
    </source>
</evidence>
<evidence type="ECO:0000256" key="1">
    <source>
        <dbReference type="ARBA" id="ARBA00007039"/>
    </source>
</evidence>
<dbReference type="GO" id="GO:0009368">
    <property type="term" value="C:endopeptidase Clp complex"/>
    <property type="evidence" value="ECO:0007669"/>
    <property type="project" value="TreeGrafter"/>
</dbReference>
<dbReference type="GO" id="GO:0004252">
    <property type="term" value="F:serine-type endopeptidase activity"/>
    <property type="evidence" value="ECO:0007669"/>
    <property type="project" value="UniProtKB-EC"/>
</dbReference>
<evidence type="ECO:0000256" key="8">
    <source>
        <dbReference type="RuleBase" id="RU003567"/>
    </source>
</evidence>